<dbReference type="Pfam" id="PF13432">
    <property type="entry name" value="TPR_16"/>
    <property type="match status" value="1"/>
</dbReference>
<dbReference type="SUPFAM" id="SSF81901">
    <property type="entry name" value="HCP-like"/>
    <property type="match status" value="1"/>
</dbReference>
<dbReference type="InterPro" id="IPR011990">
    <property type="entry name" value="TPR-like_helical_dom_sf"/>
</dbReference>
<protein>
    <recommendedName>
        <fullName evidence="4">Tetratricopeptide repeat protein</fullName>
    </recommendedName>
</protein>
<dbReference type="PROSITE" id="PS50005">
    <property type="entry name" value="TPR"/>
    <property type="match status" value="1"/>
</dbReference>
<dbReference type="Pfam" id="PF12895">
    <property type="entry name" value="ANAPC3"/>
    <property type="match status" value="1"/>
</dbReference>
<dbReference type="Gene3D" id="1.25.40.10">
    <property type="entry name" value="Tetratricopeptide repeat domain"/>
    <property type="match status" value="2"/>
</dbReference>
<reference evidence="2 3" key="1">
    <citation type="submission" date="2015-12" db="EMBL/GenBank/DDBJ databases">
        <title>Complete genome of Lacimicrobium alkaliphilum KCTC 32984.</title>
        <authorList>
            <person name="Kim S.-G."/>
            <person name="Lee Y.-J."/>
        </authorList>
    </citation>
    <scope>NUCLEOTIDE SEQUENCE [LARGE SCALE GENOMIC DNA]</scope>
    <source>
        <strain evidence="2 3">YelD216</strain>
    </source>
</reference>
<evidence type="ECO:0000313" key="2">
    <source>
        <dbReference type="EMBL" id="ALS99417.1"/>
    </source>
</evidence>
<dbReference type="InterPro" id="IPR019734">
    <property type="entry name" value="TPR_rpt"/>
</dbReference>
<keyword evidence="1" id="KW-0802">TPR repeat</keyword>
<evidence type="ECO:0008006" key="4">
    <source>
        <dbReference type="Google" id="ProtNLM"/>
    </source>
</evidence>
<dbReference type="OrthoDB" id="5574348at2"/>
<evidence type="ECO:0000256" key="1">
    <source>
        <dbReference type="PROSITE-ProRule" id="PRU00339"/>
    </source>
</evidence>
<feature type="repeat" description="TPR" evidence="1">
    <location>
        <begin position="92"/>
        <end position="125"/>
    </location>
</feature>
<dbReference type="STRING" id="1526571.AT746_14885"/>
<dbReference type="EMBL" id="CP013650">
    <property type="protein sequence ID" value="ALS99417.1"/>
    <property type="molecule type" value="Genomic_DNA"/>
</dbReference>
<name>A0A0U3B772_9ALTE</name>
<accession>A0A0U3B772</accession>
<gene>
    <name evidence="2" type="ORF">AT746_14885</name>
</gene>
<dbReference type="SMART" id="SM00028">
    <property type="entry name" value="TPR"/>
    <property type="match status" value="6"/>
</dbReference>
<dbReference type="KEGG" id="lal:AT746_14885"/>
<proteinExistence type="predicted"/>
<dbReference type="PANTHER" id="PTHR12558">
    <property type="entry name" value="CELL DIVISION CYCLE 16,23,27"/>
    <property type="match status" value="1"/>
</dbReference>
<dbReference type="AlphaFoldDB" id="A0A0U3B772"/>
<keyword evidence="3" id="KW-1185">Reference proteome</keyword>
<dbReference type="RefSeq" id="WP_062481715.1">
    <property type="nucleotide sequence ID" value="NZ_CP013650.1"/>
</dbReference>
<dbReference type="Proteomes" id="UP000068447">
    <property type="component" value="Chromosome"/>
</dbReference>
<dbReference type="SUPFAM" id="SSF48452">
    <property type="entry name" value="TPR-like"/>
    <property type="match status" value="1"/>
</dbReference>
<sequence length="437" mass="50212">MLVRKSLGRIIAVALLGSTVYSLPALLPVSLVQAQESGEERKTRRTPALRAKVYEQLARAQTLADEDKTAEAIEALNSVKDRSSSMNSYELAMMYNFFGFIYYNDEKYDDAIAAFEQVVEQQPIPESFELSTLFSLAQLHMMQGNYDKTLSFLERWEALNPGEIPAKNYLIKAQAMYQMKDFERASRYINQAVEMVEAEGKVPEESWYVLQRAVYYELKQPEKVRDVLVKMVRHYNQDKYWVQLAGMYGELGEEKKQLAILESAYQQDYITSSADIFNLAQLYYYHQAPVKGARLMEQAMADGTLERNLRNLKFLANCWSLAKEHEKAIPVMISAAELSSDGELDAQLAQLYLNMEQWDKAIAAAQRALDKGELRNPGMSHLVIGMAYFNQKRFNDSLNQLAKAEEYDSSRRMAQQWGRYVQAEKVSYEQLQEEFSS</sequence>
<dbReference type="PANTHER" id="PTHR12558:SF13">
    <property type="entry name" value="CELL DIVISION CYCLE PROTEIN 27 HOMOLOG"/>
    <property type="match status" value="1"/>
</dbReference>
<organism evidence="2 3">
    <name type="scientific">Lacimicrobium alkaliphilum</name>
    <dbReference type="NCBI Taxonomy" id="1526571"/>
    <lineage>
        <taxon>Bacteria</taxon>
        <taxon>Pseudomonadati</taxon>
        <taxon>Pseudomonadota</taxon>
        <taxon>Gammaproteobacteria</taxon>
        <taxon>Alteromonadales</taxon>
        <taxon>Alteromonadaceae</taxon>
        <taxon>Lacimicrobium</taxon>
    </lineage>
</organism>
<evidence type="ECO:0000313" key="3">
    <source>
        <dbReference type="Proteomes" id="UP000068447"/>
    </source>
</evidence>